<keyword evidence="2" id="KW-1185">Reference proteome</keyword>
<organism evidence="1 2">
    <name type="scientific">Pogonophryne albipinna</name>
    <dbReference type="NCBI Taxonomy" id="1090488"/>
    <lineage>
        <taxon>Eukaryota</taxon>
        <taxon>Metazoa</taxon>
        <taxon>Chordata</taxon>
        <taxon>Craniata</taxon>
        <taxon>Vertebrata</taxon>
        <taxon>Euteleostomi</taxon>
        <taxon>Actinopterygii</taxon>
        <taxon>Neopterygii</taxon>
        <taxon>Teleostei</taxon>
        <taxon>Neoteleostei</taxon>
        <taxon>Acanthomorphata</taxon>
        <taxon>Eupercaria</taxon>
        <taxon>Perciformes</taxon>
        <taxon>Notothenioidei</taxon>
        <taxon>Pogonophryne</taxon>
    </lineage>
</organism>
<reference evidence="1" key="1">
    <citation type="submission" date="2022-11" db="EMBL/GenBank/DDBJ databases">
        <title>Chromosome-level genome of Pogonophryne albipinna.</title>
        <authorList>
            <person name="Jo E."/>
        </authorList>
    </citation>
    <scope>NUCLEOTIDE SEQUENCE</scope>
    <source>
        <strain evidence="1">SGF0006</strain>
        <tissue evidence="1">Muscle</tissue>
    </source>
</reference>
<protein>
    <submittedName>
        <fullName evidence="1">Uncharacterized protein</fullName>
    </submittedName>
</protein>
<evidence type="ECO:0000313" key="1">
    <source>
        <dbReference type="EMBL" id="KAJ4936611.1"/>
    </source>
</evidence>
<sequence>MRGKPSSLLCQVFSVGGFNTDQMATLKPLMILEAPRCRVICLAPHHLQVGPYCRSGGPTMGPFPSALYLLVPLAHPSACEGSLFSLPALLRGSVAERAIIHQAS</sequence>
<dbReference type="EMBL" id="JAPTMU010000010">
    <property type="protein sequence ID" value="KAJ4936611.1"/>
    <property type="molecule type" value="Genomic_DNA"/>
</dbReference>
<gene>
    <name evidence="1" type="ORF">JOQ06_001200</name>
</gene>
<proteinExistence type="predicted"/>
<dbReference type="Proteomes" id="UP001219934">
    <property type="component" value="Unassembled WGS sequence"/>
</dbReference>
<name>A0AAD6FII9_9TELE</name>
<feature type="non-terminal residue" evidence="1">
    <location>
        <position position="104"/>
    </location>
</feature>
<comment type="caution">
    <text evidence="1">The sequence shown here is derived from an EMBL/GenBank/DDBJ whole genome shotgun (WGS) entry which is preliminary data.</text>
</comment>
<dbReference type="AlphaFoldDB" id="A0AAD6FII9"/>
<evidence type="ECO:0000313" key="2">
    <source>
        <dbReference type="Proteomes" id="UP001219934"/>
    </source>
</evidence>
<accession>A0AAD6FII9</accession>